<keyword evidence="3" id="KW-0508">mRNA splicing</keyword>
<comment type="caution">
    <text evidence="8">The sequence shown here is derived from an EMBL/GenBank/DDBJ whole genome shotgun (WGS) entry which is preliminary data.</text>
</comment>
<evidence type="ECO:0000259" key="7">
    <source>
        <dbReference type="Pfam" id="PF08572"/>
    </source>
</evidence>
<gene>
    <name evidence="8" type="primary">PRPF3</name>
    <name evidence="8" type="ORF">MHBO_000863</name>
</gene>
<feature type="compositionally biased region" description="Basic and acidic residues" evidence="5">
    <location>
        <begin position="371"/>
        <end position="380"/>
    </location>
</feature>
<feature type="region of interest" description="Disordered" evidence="5">
    <location>
        <begin position="74"/>
        <end position="112"/>
    </location>
</feature>
<evidence type="ECO:0000313" key="9">
    <source>
        <dbReference type="Proteomes" id="UP001439008"/>
    </source>
</evidence>
<organism evidence="8 9">
    <name type="scientific">Bonamia ostreae</name>
    <dbReference type="NCBI Taxonomy" id="126728"/>
    <lineage>
        <taxon>Eukaryota</taxon>
        <taxon>Sar</taxon>
        <taxon>Rhizaria</taxon>
        <taxon>Endomyxa</taxon>
        <taxon>Ascetosporea</taxon>
        <taxon>Haplosporida</taxon>
        <taxon>Bonamia</taxon>
    </lineage>
</organism>
<keyword evidence="2" id="KW-0507">mRNA processing</keyword>
<protein>
    <submittedName>
        <fullName evidence="8">U4/U6 small nuclear ribonucleoprotein Prp3</fullName>
    </submittedName>
</protein>
<feature type="region of interest" description="Disordered" evidence="5">
    <location>
        <begin position="1"/>
        <end position="38"/>
    </location>
</feature>
<accession>A0ABV2AH26</accession>
<proteinExistence type="predicted"/>
<evidence type="ECO:0000256" key="5">
    <source>
        <dbReference type="SAM" id="MobiDB-lite"/>
    </source>
</evidence>
<dbReference type="Pfam" id="PF06544">
    <property type="entry name" value="Prp3_C"/>
    <property type="match status" value="1"/>
</dbReference>
<sequence>MAAKIKTKPAKNDKKQSSQSGLKSPVPPRHLKWRSPPSPFLANVYIPSFVKRLKTITARNKAIGAAKPSAFSNLPNAFGEKKPETKKTPHRISKTRMPGSERERFEGPYDPNFGKARETAIFTNEAALSSLSGQTSSSFFDPEVAFHSRKSQVRKRRTLEMVKPGTYEKRAHTMRAKILSKSMAKQEDNVEEAETDEEFKYFEQSENLLKAENSEAELKTQVFGENTKKDGFLEKLKSKAALAVEWWDGELIHQPHYSRGKDNARGEMITNLVQHPPPVKPLLARRNVDPVPLFLTDREKKKARRMRKRAKLEVQAERVRLGLEEPPDARVSLANVMRVLGNSAVQDPSAVERQVKAKVERRRMAHLLQNETRKLTPGERRQKKRRKAMEPTGNGVDAALFAIKSLSDGRSRFKVDVSAAQLNLTGVGAIAPRGCVVLVEGGPSGLRKFKRLMLQRIRWREERVGEGEESTEDEFVEEAKDVVLVWEV</sequence>
<evidence type="ECO:0000313" key="8">
    <source>
        <dbReference type="EMBL" id="MES1918979.1"/>
    </source>
</evidence>
<dbReference type="PANTHER" id="PTHR14212:SF0">
    <property type="entry name" value="U4_U6 SMALL NUCLEAR RIBONUCLEOPROTEIN PRP3"/>
    <property type="match status" value="1"/>
</dbReference>
<dbReference type="Proteomes" id="UP001439008">
    <property type="component" value="Unassembled WGS sequence"/>
</dbReference>
<evidence type="ECO:0000256" key="2">
    <source>
        <dbReference type="ARBA" id="ARBA00022664"/>
    </source>
</evidence>
<dbReference type="InterPro" id="IPR010541">
    <property type="entry name" value="Prp3_C"/>
</dbReference>
<name>A0ABV2AH26_9EUKA</name>
<evidence type="ECO:0000256" key="4">
    <source>
        <dbReference type="ARBA" id="ARBA00023242"/>
    </source>
</evidence>
<comment type="subcellular location">
    <subcellularLocation>
        <location evidence="1">Nucleus</location>
    </subcellularLocation>
</comment>
<evidence type="ECO:0000259" key="6">
    <source>
        <dbReference type="Pfam" id="PF06544"/>
    </source>
</evidence>
<evidence type="ECO:0000256" key="1">
    <source>
        <dbReference type="ARBA" id="ARBA00004123"/>
    </source>
</evidence>
<keyword evidence="4" id="KW-0539">Nucleus</keyword>
<dbReference type="Pfam" id="PF08572">
    <property type="entry name" value="PRP3"/>
    <property type="match status" value="1"/>
</dbReference>
<dbReference type="PANTHER" id="PTHR14212">
    <property type="entry name" value="U4/U6-ASSOCIATED RNA SPLICING FACTOR-RELATED"/>
    <property type="match status" value="1"/>
</dbReference>
<keyword evidence="9" id="KW-1185">Reference proteome</keyword>
<feature type="domain" description="Small nuclear ribonucleoprotein Prp3 C-terminal" evidence="6">
    <location>
        <begin position="400"/>
        <end position="487"/>
    </location>
</feature>
<dbReference type="GO" id="GO:1990904">
    <property type="term" value="C:ribonucleoprotein complex"/>
    <property type="evidence" value="ECO:0007669"/>
    <property type="project" value="UniProtKB-KW"/>
</dbReference>
<evidence type="ECO:0000256" key="3">
    <source>
        <dbReference type="ARBA" id="ARBA00023187"/>
    </source>
</evidence>
<dbReference type="EMBL" id="JBDODL010000171">
    <property type="protein sequence ID" value="MES1918979.1"/>
    <property type="molecule type" value="Genomic_DNA"/>
</dbReference>
<dbReference type="InterPro" id="IPR027104">
    <property type="entry name" value="Prp3"/>
</dbReference>
<feature type="domain" description="Pre-mRNA-splicing factor 3" evidence="7">
    <location>
        <begin position="138"/>
        <end position="376"/>
    </location>
</feature>
<dbReference type="InterPro" id="IPR013881">
    <property type="entry name" value="Pre-mRNA_splic_Prp3_dom"/>
</dbReference>
<keyword evidence="8" id="KW-0687">Ribonucleoprotein</keyword>
<reference evidence="8 9" key="1">
    <citation type="journal article" date="2024" name="BMC Biol.">
        <title>Comparative genomics of Ascetosporea gives new insight into the evolutionary basis for animal parasitism in Rhizaria.</title>
        <authorList>
            <person name="Hiltunen Thoren M."/>
            <person name="Onut-Brannstrom I."/>
            <person name="Alfjorden A."/>
            <person name="Peckova H."/>
            <person name="Swords F."/>
            <person name="Hooper C."/>
            <person name="Holzer A.S."/>
            <person name="Bass D."/>
            <person name="Burki F."/>
        </authorList>
    </citation>
    <scope>NUCLEOTIDE SEQUENCE [LARGE SCALE GENOMIC DNA]</scope>
    <source>
        <strain evidence="8">20-A016</strain>
    </source>
</reference>
<feature type="region of interest" description="Disordered" evidence="5">
    <location>
        <begin position="371"/>
        <end position="391"/>
    </location>
</feature>
<feature type="non-terminal residue" evidence="8">
    <location>
        <position position="488"/>
    </location>
</feature>